<evidence type="ECO:0000256" key="3">
    <source>
        <dbReference type="ARBA" id="ARBA00022884"/>
    </source>
</evidence>
<dbReference type="GO" id="GO:0003723">
    <property type="term" value="F:RNA binding"/>
    <property type="evidence" value="ECO:0007669"/>
    <property type="project" value="UniProtKB-UniRule"/>
</dbReference>
<proteinExistence type="inferred from homology"/>
<comment type="similarity">
    <text evidence="1 6">Belongs to the NusB family.</text>
</comment>
<dbReference type="GO" id="GO:0005829">
    <property type="term" value="C:cytosol"/>
    <property type="evidence" value="ECO:0007669"/>
    <property type="project" value="TreeGrafter"/>
</dbReference>
<keyword evidence="4 6" id="KW-0805">Transcription regulation</keyword>
<keyword evidence="5 6" id="KW-0804">Transcription</keyword>
<organism evidence="8 9">
    <name type="scientific">Pseudorhodobacter antarcticus</name>
    <dbReference type="NCBI Taxonomy" id="1077947"/>
    <lineage>
        <taxon>Bacteria</taxon>
        <taxon>Pseudomonadati</taxon>
        <taxon>Pseudomonadota</taxon>
        <taxon>Alphaproteobacteria</taxon>
        <taxon>Rhodobacterales</taxon>
        <taxon>Paracoccaceae</taxon>
        <taxon>Pseudorhodobacter</taxon>
    </lineage>
</organism>
<dbReference type="GO" id="GO:0031564">
    <property type="term" value="P:transcription antitermination"/>
    <property type="evidence" value="ECO:0007669"/>
    <property type="project" value="UniProtKB-KW"/>
</dbReference>
<dbReference type="Gene3D" id="1.10.940.10">
    <property type="entry name" value="NusB-like"/>
    <property type="match status" value="1"/>
</dbReference>
<name>A0A1H8CUM0_9RHOB</name>
<dbReference type="GO" id="GO:0006353">
    <property type="term" value="P:DNA-templated transcription termination"/>
    <property type="evidence" value="ECO:0007669"/>
    <property type="project" value="UniProtKB-UniRule"/>
</dbReference>
<evidence type="ECO:0000256" key="1">
    <source>
        <dbReference type="ARBA" id="ARBA00005952"/>
    </source>
</evidence>
<keyword evidence="3 6" id="KW-0694">RNA-binding</keyword>
<dbReference type="HAMAP" id="MF_00073">
    <property type="entry name" value="NusB"/>
    <property type="match status" value="1"/>
</dbReference>
<evidence type="ECO:0000313" key="8">
    <source>
        <dbReference type="EMBL" id="SEM98599.1"/>
    </source>
</evidence>
<dbReference type="Proteomes" id="UP000183002">
    <property type="component" value="Unassembled WGS sequence"/>
</dbReference>
<dbReference type="NCBIfam" id="TIGR01951">
    <property type="entry name" value="nusB"/>
    <property type="match status" value="1"/>
</dbReference>
<dbReference type="InterPro" id="IPR035926">
    <property type="entry name" value="NusB-like_sf"/>
</dbReference>
<dbReference type="InterPro" id="IPR006027">
    <property type="entry name" value="NusB_RsmB_TIM44"/>
</dbReference>
<dbReference type="InterPro" id="IPR011605">
    <property type="entry name" value="NusB_fam"/>
</dbReference>
<dbReference type="STRING" id="1077947.SAMN05216227_1005143"/>
<dbReference type="PANTHER" id="PTHR11078">
    <property type="entry name" value="N UTILIZATION SUBSTANCE PROTEIN B-RELATED"/>
    <property type="match status" value="1"/>
</dbReference>
<evidence type="ECO:0000256" key="6">
    <source>
        <dbReference type="HAMAP-Rule" id="MF_00073"/>
    </source>
</evidence>
<feature type="domain" description="NusB/RsmB/TIM44" evidence="7">
    <location>
        <begin position="17"/>
        <end position="150"/>
    </location>
</feature>
<evidence type="ECO:0000256" key="5">
    <source>
        <dbReference type="ARBA" id="ARBA00023163"/>
    </source>
</evidence>
<evidence type="ECO:0000259" key="7">
    <source>
        <dbReference type="Pfam" id="PF01029"/>
    </source>
</evidence>
<evidence type="ECO:0000256" key="2">
    <source>
        <dbReference type="ARBA" id="ARBA00022814"/>
    </source>
</evidence>
<reference evidence="8 9" key="1">
    <citation type="submission" date="2016-10" db="EMBL/GenBank/DDBJ databases">
        <authorList>
            <person name="de Groot N.N."/>
        </authorList>
    </citation>
    <scope>NUCLEOTIDE SEQUENCE [LARGE SCALE GENOMIC DNA]</scope>
    <source>
        <strain evidence="8 9">CGMCC 1.10836</strain>
    </source>
</reference>
<keyword evidence="2 6" id="KW-0889">Transcription antitermination</keyword>
<keyword evidence="9" id="KW-1185">Reference proteome</keyword>
<dbReference type="RefSeq" id="WP_050520758.1">
    <property type="nucleotide sequence ID" value="NZ_LGHU01000102.1"/>
</dbReference>
<sequence length="158" mass="17812">MIKPDPKRDLKKQMKSAARLYAVQALFQMESSGQTVEAVQREFETHRFGAIYDGDEMAEGDVTHFRAVLNHAVNRQAKIDQMTDRALVAKWPIDRIDPVLRALFRAAGAEMVEMVTPPKVVITEFVDVAKAFFPDGKEPKFVNAVLDHMAHEAKPEGF</sequence>
<evidence type="ECO:0000256" key="4">
    <source>
        <dbReference type="ARBA" id="ARBA00023015"/>
    </source>
</evidence>
<dbReference type="PANTHER" id="PTHR11078:SF3">
    <property type="entry name" value="ANTITERMINATION NUSB DOMAIN-CONTAINING PROTEIN"/>
    <property type="match status" value="1"/>
</dbReference>
<dbReference type="SUPFAM" id="SSF48013">
    <property type="entry name" value="NusB-like"/>
    <property type="match status" value="1"/>
</dbReference>
<comment type="function">
    <text evidence="6">Involved in transcription antitermination. Required for transcription of ribosomal RNA (rRNA) genes. Binds specifically to the boxA antiterminator sequence of the ribosomal RNA (rrn) operons.</text>
</comment>
<evidence type="ECO:0000313" key="9">
    <source>
        <dbReference type="Proteomes" id="UP000183002"/>
    </source>
</evidence>
<dbReference type="EMBL" id="FOCO01000005">
    <property type="protein sequence ID" value="SEM98599.1"/>
    <property type="molecule type" value="Genomic_DNA"/>
</dbReference>
<accession>A0A1H8CUM0</accession>
<dbReference type="Pfam" id="PF01029">
    <property type="entry name" value="NusB"/>
    <property type="match status" value="1"/>
</dbReference>
<dbReference type="OrthoDB" id="9797817at2"/>
<gene>
    <name evidence="6" type="primary">nusB</name>
    <name evidence="8" type="ORF">SAMN05216227_1005143</name>
</gene>
<protein>
    <recommendedName>
        <fullName evidence="6">Transcription antitermination protein NusB</fullName>
    </recommendedName>
    <alternativeName>
        <fullName evidence="6">Antitermination factor NusB</fullName>
    </alternativeName>
</protein>
<dbReference type="AlphaFoldDB" id="A0A1H8CUM0"/>